<dbReference type="Proteomes" id="UP000045706">
    <property type="component" value="Unassembled WGS sequence"/>
</dbReference>
<proteinExistence type="predicted"/>
<evidence type="ECO:0000313" key="3">
    <source>
        <dbReference type="Proteomes" id="UP000045706"/>
    </source>
</evidence>
<gene>
    <name evidence="2" type="ORF">BN1723_014866</name>
</gene>
<name>A0A0G4MK25_VERLO</name>
<organism evidence="2 3">
    <name type="scientific">Verticillium longisporum</name>
    <name type="common">Verticillium dahliae var. longisporum</name>
    <dbReference type="NCBI Taxonomy" id="100787"/>
    <lineage>
        <taxon>Eukaryota</taxon>
        <taxon>Fungi</taxon>
        <taxon>Dikarya</taxon>
        <taxon>Ascomycota</taxon>
        <taxon>Pezizomycotina</taxon>
        <taxon>Sordariomycetes</taxon>
        <taxon>Hypocreomycetidae</taxon>
        <taxon>Glomerellales</taxon>
        <taxon>Plectosphaerellaceae</taxon>
        <taxon>Verticillium</taxon>
    </lineage>
</organism>
<evidence type="ECO:0000256" key="1">
    <source>
        <dbReference type="SAM" id="MobiDB-lite"/>
    </source>
</evidence>
<feature type="compositionally biased region" description="Polar residues" evidence="1">
    <location>
        <begin position="1"/>
        <end position="10"/>
    </location>
</feature>
<sequence length="81" mass="8789">MTSIQSSTIGSRGERHIVKDQHGSGTLTPTWPIAGSRLSIVWPGGSGIEGDYNHHFACSRGATNFQARKSEAFGTFRLRTL</sequence>
<dbReference type="EMBL" id="CVQI01026780">
    <property type="protein sequence ID" value="CRK34524.1"/>
    <property type="molecule type" value="Genomic_DNA"/>
</dbReference>
<evidence type="ECO:0000313" key="2">
    <source>
        <dbReference type="EMBL" id="CRK34524.1"/>
    </source>
</evidence>
<protein>
    <submittedName>
        <fullName evidence="2">Uncharacterized protein</fullName>
    </submittedName>
</protein>
<dbReference type="AlphaFoldDB" id="A0A0G4MK25"/>
<feature type="region of interest" description="Disordered" evidence="1">
    <location>
        <begin position="1"/>
        <end position="28"/>
    </location>
</feature>
<accession>A0A0G4MK25</accession>
<reference evidence="3" key="1">
    <citation type="submission" date="2015-05" db="EMBL/GenBank/DDBJ databases">
        <authorList>
            <person name="Fogelqvist Johan"/>
        </authorList>
    </citation>
    <scope>NUCLEOTIDE SEQUENCE [LARGE SCALE GENOMIC DNA]</scope>
</reference>
<feature type="compositionally biased region" description="Basic and acidic residues" evidence="1">
    <location>
        <begin position="12"/>
        <end position="22"/>
    </location>
</feature>